<name>A0A7K1L5H9_9ACTN</name>
<sequence>MSCSGAPMEPTGTPEIDRYMKVIQEQLQHATDVQSQLAELTGEGTAADEQVRATVGPTGNLMSLAIEPKAMRLGAEALTESILDATRSATANAVEKINELTEPLLAGENLAQMMTGNLPGVSADMQSAVPDLSQSGDPLQDALKYLKSNYRF</sequence>
<dbReference type="Gene3D" id="3.30.1310.10">
    <property type="entry name" value="Nucleoid-associated protein YbaB-like domain"/>
    <property type="match status" value="1"/>
</dbReference>
<gene>
    <name evidence="1" type="ORF">GNZ18_24240</name>
</gene>
<organism evidence="1 2">
    <name type="scientific">Actinomadura litoris</name>
    <dbReference type="NCBI Taxonomy" id="2678616"/>
    <lineage>
        <taxon>Bacteria</taxon>
        <taxon>Bacillati</taxon>
        <taxon>Actinomycetota</taxon>
        <taxon>Actinomycetes</taxon>
        <taxon>Streptosporangiales</taxon>
        <taxon>Thermomonosporaceae</taxon>
        <taxon>Actinomadura</taxon>
    </lineage>
</organism>
<protein>
    <recommendedName>
        <fullName evidence="3">YbaB/EbfC DNA-binding family protein</fullName>
    </recommendedName>
</protein>
<evidence type="ECO:0000313" key="2">
    <source>
        <dbReference type="Proteomes" id="UP000432015"/>
    </source>
</evidence>
<comment type="caution">
    <text evidence="1">The sequence shown here is derived from an EMBL/GenBank/DDBJ whole genome shotgun (WGS) entry which is preliminary data.</text>
</comment>
<dbReference type="AlphaFoldDB" id="A0A7K1L5H9"/>
<dbReference type="InterPro" id="IPR036894">
    <property type="entry name" value="YbaB-like_sf"/>
</dbReference>
<dbReference type="InterPro" id="IPR004401">
    <property type="entry name" value="YbaB/EbfC"/>
</dbReference>
<proteinExistence type="predicted"/>
<reference evidence="1 2" key="1">
    <citation type="submission" date="2019-11" db="EMBL/GenBank/DDBJ databases">
        <authorList>
            <person name="Cao P."/>
        </authorList>
    </citation>
    <scope>NUCLEOTIDE SEQUENCE [LARGE SCALE GENOMIC DNA]</scope>
    <source>
        <strain evidence="1 2">NEAU-AAG5</strain>
    </source>
</reference>
<dbReference type="Pfam" id="PF02575">
    <property type="entry name" value="YbaB_DNA_bd"/>
    <property type="match status" value="1"/>
</dbReference>
<dbReference type="Proteomes" id="UP000432015">
    <property type="component" value="Unassembled WGS sequence"/>
</dbReference>
<keyword evidence="2" id="KW-1185">Reference proteome</keyword>
<dbReference type="SUPFAM" id="SSF82607">
    <property type="entry name" value="YbaB-like"/>
    <property type="match status" value="1"/>
</dbReference>
<accession>A0A7K1L5H9</accession>
<dbReference type="EMBL" id="WOFH01000009">
    <property type="protein sequence ID" value="MUN39682.1"/>
    <property type="molecule type" value="Genomic_DNA"/>
</dbReference>
<evidence type="ECO:0008006" key="3">
    <source>
        <dbReference type="Google" id="ProtNLM"/>
    </source>
</evidence>
<evidence type="ECO:0000313" key="1">
    <source>
        <dbReference type="EMBL" id="MUN39682.1"/>
    </source>
</evidence>
<dbReference type="GO" id="GO:0003677">
    <property type="term" value="F:DNA binding"/>
    <property type="evidence" value="ECO:0007669"/>
    <property type="project" value="InterPro"/>
</dbReference>